<comment type="caution">
    <text evidence="2">The sequence shown here is derived from an EMBL/GenBank/DDBJ whole genome shotgun (WGS) entry which is preliminary data.</text>
</comment>
<gene>
    <name evidence="2" type="ORF">DT376_38190</name>
</gene>
<organism evidence="2 3">
    <name type="scientific">Pseudomonas aeruginosa</name>
    <dbReference type="NCBI Taxonomy" id="287"/>
    <lineage>
        <taxon>Bacteria</taxon>
        <taxon>Pseudomonadati</taxon>
        <taxon>Pseudomonadota</taxon>
        <taxon>Gammaproteobacteria</taxon>
        <taxon>Pseudomonadales</taxon>
        <taxon>Pseudomonadaceae</taxon>
        <taxon>Pseudomonas</taxon>
    </lineage>
</organism>
<reference evidence="2 3" key="1">
    <citation type="submission" date="2018-07" db="EMBL/GenBank/DDBJ databases">
        <title>Mechanisms of high-level aminoglycoside resistance among Gram-negative pathogens in Brazil.</title>
        <authorList>
            <person name="Ballaben A.S."/>
            <person name="Darini A.L.C."/>
            <person name="Doi Y."/>
        </authorList>
    </citation>
    <scope>NUCLEOTIDE SEQUENCE [LARGE SCALE GENOMIC DNA]</scope>
    <source>
        <strain evidence="2 3">B2-305</strain>
    </source>
</reference>
<proteinExistence type="predicted"/>
<evidence type="ECO:0000313" key="2">
    <source>
        <dbReference type="EMBL" id="RCI69767.1"/>
    </source>
</evidence>
<feature type="non-terminal residue" evidence="2">
    <location>
        <position position="1"/>
    </location>
</feature>
<keyword evidence="1" id="KW-0812">Transmembrane</keyword>
<dbReference type="Gene3D" id="1.20.950.20">
    <property type="entry name" value="Transmembrane di-heme cytochromes, Chain C"/>
    <property type="match status" value="1"/>
</dbReference>
<evidence type="ECO:0000256" key="1">
    <source>
        <dbReference type="SAM" id="Phobius"/>
    </source>
</evidence>
<dbReference type="GO" id="GO:0016020">
    <property type="term" value="C:membrane"/>
    <property type="evidence" value="ECO:0007669"/>
    <property type="project" value="InterPro"/>
</dbReference>
<name>A0A367LX12_PSEAI</name>
<accession>A0A367LX12</accession>
<dbReference type="InterPro" id="IPR016174">
    <property type="entry name" value="Di-haem_cyt_TM"/>
</dbReference>
<dbReference type="AlphaFoldDB" id="A0A367LX12"/>
<dbReference type="SUPFAM" id="SSF81342">
    <property type="entry name" value="Transmembrane di-heme cytochromes"/>
    <property type="match status" value="1"/>
</dbReference>
<keyword evidence="1" id="KW-0472">Membrane</keyword>
<protein>
    <submittedName>
        <fullName evidence="2">Cytochrome b/b6 domain-containing protein</fullName>
    </submittedName>
</protein>
<dbReference type="Proteomes" id="UP000253594">
    <property type="component" value="Unassembled WGS sequence"/>
</dbReference>
<keyword evidence="1" id="KW-1133">Transmembrane helix</keyword>
<dbReference type="EMBL" id="QORE01002743">
    <property type="protein sequence ID" value="RCI69767.1"/>
    <property type="molecule type" value="Genomic_DNA"/>
</dbReference>
<feature type="transmembrane region" description="Helical" evidence="1">
    <location>
        <begin position="6"/>
        <end position="28"/>
    </location>
</feature>
<sequence length="44" mass="4965">VHFLAMAGVVGFVVVHLLLVLLVPRTLLPMIIGREWRRGRRSEG</sequence>
<dbReference type="GO" id="GO:0022904">
    <property type="term" value="P:respiratory electron transport chain"/>
    <property type="evidence" value="ECO:0007669"/>
    <property type="project" value="InterPro"/>
</dbReference>
<evidence type="ECO:0000313" key="3">
    <source>
        <dbReference type="Proteomes" id="UP000253594"/>
    </source>
</evidence>